<dbReference type="Proteomes" id="UP000650524">
    <property type="component" value="Unassembled WGS sequence"/>
</dbReference>
<dbReference type="PANTHER" id="PTHR10625">
    <property type="entry name" value="HISTONE DEACETYLASE HDAC1-RELATED"/>
    <property type="match status" value="1"/>
</dbReference>
<evidence type="ECO:0000256" key="2">
    <source>
        <dbReference type="ARBA" id="ARBA00022801"/>
    </source>
</evidence>
<evidence type="ECO:0000259" key="3">
    <source>
        <dbReference type="Pfam" id="PF00850"/>
    </source>
</evidence>
<protein>
    <recommendedName>
        <fullName evidence="3">Histone deacetylase domain-containing protein</fullName>
    </recommendedName>
</protein>
<comment type="similarity">
    <text evidence="1">Belongs to the histone deacetylase family.</text>
</comment>
<organism evidence="4 5">
    <name type="scientific">Candidatus Desulfacyla euxinica</name>
    <dbReference type="NCBI Taxonomy" id="2841693"/>
    <lineage>
        <taxon>Bacteria</taxon>
        <taxon>Deltaproteobacteria</taxon>
        <taxon>Candidatus Desulfacyla</taxon>
    </lineage>
</organism>
<sequence>MKSAFIFSKGFSKFKPPEGYPWSVHRTDVTYQLCKKLNLLDHDWINVHRPKSAKESELHSFHDRNYLGLLKLANKGCFEEKWLKYGLGTTECPVYEGVYDYHLLAAGATLLGMRLISEGKYDTVFNPSGGFHHAGRDFASGFSYLNDIVLATKKLVDLNKRVLIVDIDAHHGDQVQEAFYDSNKVMTISFHESGKTLFPFKTGFENEIGRGPGKGYNINVPMPAGTGDEEFIWAFKKVFPSLVKSFKPDIIIGALGTDGLHSDPFSHLQFSNISYSEVVQEIVDHAKKLIALGCGGYRLENSVRTWSLEWAIMNGLGCSEEDTASFGGSFWGDGVCSLQDRHHFISDEVRKKNRRELKRIITAIKRDIFPVHNIRE</sequence>
<dbReference type="AlphaFoldDB" id="A0A8J6T2A9"/>
<evidence type="ECO:0000313" key="4">
    <source>
        <dbReference type="EMBL" id="MBC8176615.1"/>
    </source>
</evidence>
<gene>
    <name evidence="4" type="ORF">H8E19_04350</name>
</gene>
<accession>A0A8J6T2A9</accession>
<feature type="domain" description="Histone deacetylase" evidence="3">
    <location>
        <begin position="23"/>
        <end position="311"/>
    </location>
</feature>
<dbReference type="InterPro" id="IPR023696">
    <property type="entry name" value="Ureohydrolase_dom_sf"/>
</dbReference>
<dbReference type="PRINTS" id="PR01270">
    <property type="entry name" value="HDASUPER"/>
</dbReference>
<keyword evidence="2" id="KW-0378">Hydrolase</keyword>
<evidence type="ECO:0000313" key="5">
    <source>
        <dbReference type="Proteomes" id="UP000650524"/>
    </source>
</evidence>
<proteinExistence type="inferred from homology"/>
<dbReference type="InterPro" id="IPR023801">
    <property type="entry name" value="His_deacetylse_dom"/>
</dbReference>
<dbReference type="Gene3D" id="3.40.800.20">
    <property type="entry name" value="Histone deacetylase domain"/>
    <property type="match status" value="1"/>
</dbReference>
<dbReference type="GO" id="GO:0016787">
    <property type="term" value="F:hydrolase activity"/>
    <property type="evidence" value="ECO:0007669"/>
    <property type="project" value="UniProtKB-KW"/>
</dbReference>
<comment type="caution">
    <text evidence="4">The sequence shown here is derived from an EMBL/GenBank/DDBJ whole genome shotgun (WGS) entry which is preliminary data.</text>
</comment>
<dbReference type="PANTHER" id="PTHR10625:SF10">
    <property type="entry name" value="HISTONE DEACETYLASE HDAC1"/>
    <property type="match status" value="1"/>
</dbReference>
<dbReference type="SUPFAM" id="SSF52768">
    <property type="entry name" value="Arginase/deacetylase"/>
    <property type="match status" value="1"/>
</dbReference>
<dbReference type="GO" id="GO:0040029">
    <property type="term" value="P:epigenetic regulation of gene expression"/>
    <property type="evidence" value="ECO:0007669"/>
    <property type="project" value="TreeGrafter"/>
</dbReference>
<dbReference type="GO" id="GO:0004407">
    <property type="term" value="F:histone deacetylase activity"/>
    <property type="evidence" value="ECO:0007669"/>
    <property type="project" value="InterPro"/>
</dbReference>
<dbReference type="InterPro" id="IPR037138">
    <property type="entry name" value="His_deacetylse_dom_sf"/>
</dbReference>
<reference evidence="4 5" key="1">
    <citation type="submission" date="2020-08" db="EMBL/GenBank/DDBJ databases">
        <title>Bridging the membrane lipid divide: bacteria of the FCB group superphylum have the potential to synthesize archaeal ether lipids.</title>
        <authorList>
            <person name="Villanueva L."/>
            <person name="Von Meijenfeldt F.A.B."/>
            <person name="Westbye A.B."/>
            <person name="Yadav S."/>
            <person name="Hopmans E.C."/>
            <person name="Dutilh B.E."/>
            <person name="Sinninghe Damste J.S."/>
        </authorList>
    </citation>
    <scope>NUCLEOTIDE SEQUENCE [LARGE SCALE GENOMIC DNA]</scope>
    <source>
        <strain evidence="4">NIOZ-UU27</strain>
    </source>
</reference>
<dbReference type="PRINTS" id="PR01271">
    <property type="entry name" value="HISDACETLASE"/>
</dbReference>
<dbReference type="EMBL" id="JACNJD010000148">
    <property type="protein sequence ID" value="MBC8176615.1"/>
    <property type="molecule type" value="Genomic_DNA"/>
</dbReference>
<dbReference type="InterPro" id="IPR003084">
    <property type="entry name" value="HDAC_I/II"/>
</dbReference>
<name>A0A8J6T2A9_9DELT</name>
<dbReference type="InterPro" id="IPR000286">
    <property type="entry name" value="HDACs"/>
</dbReference>
<evidence type="ECO:0000256" key="1">
    <source>
        <dbReference type="ARBA" id="ARBA00005947"/>
    </source>
</evidence>
<dbReference type="Pfam" id="PF00850">
    <property type="entry name" value="Hist_deacetyl"/>
    <property type="match status" value="1"/>
</dbReference>